<proteinExistence type="inferred from homology"/>
<dbReference type="AlphaFoldDB" id="A0A5R9G2Z6"/>
<dbReference type="PROSITE" id="PS00582">
    <property type="entry name" value="RIBOSOMAL_L33"/>
    <property type="match status" value="1"/>
</dbReference>
<dbReference type="PANTHER" id="PTHR43168">
    <property type="entry name" value="50S RIBOSOMAL PROTEIN L33, CHLOROPLASTIC"/>
    <property type="match status" value="1"/>
</dbReference>
<evidence type="ECO:0000256" key="5">
    <source>
        <dbReference type="HAMAP-Rule" id="MF_00294"/>
    </source>
</evidence>
<evidence type="ECO:0000256" key="2">
    <source>
        <dbReference type="ARBA" id="ARBA00022980"/>
    </source>
</evidence>
<dbReference type="Proteomes" id="UP000309676">
    <property type="component" value="Unassembled WGS sequence"/>
</dbReference>
<dbReference type="InterPro" id="IPR038584">
    <property type="entry name" value="Ribosomal_bL33_sf"/>
</dbReference>
<evidence type="ECO:0000313" key="7">
    <source>
        <dbReference type="Proteomes" id="UP000309676"/>
    </source>
</evidence>
<dbReference type="InterPro" id="IPR001705">
    <property type="entry name" value="Ribosomal_bL33"/>
</dbReference>
<dbReference type="NCBIfam" id="TIGR01023">
    <property type="entry name" value="rpmG_bact"/>
    <property type="match status" value="1"/>
</dbReference>
<keyword evidence="2 5" id="KW-0689">Ribosomal protein</keyword>
<dbReference type="InterPro" id="IPR011332">
    <property type="entry name" value="Ribosomal_zn-bd"/>
</dbReference>
<evidence type="ECO:0000313" key="6">
    <source>
        <dbReference type="EMBL" id="TLS48500.1"/>
    </source>
</evidence>
<evidence type="ECO:0000256" key="3">
    <source>
        <dbReference type="ARBA" id="ARBA00023274"/>
    </source>
</evidence>
<dbReference type="EMBL" id="VCIW01000034">
    <property type="protein sequence ID" value="TLS48500.1"/>
    <property type="molecule type" value="Genomic_DNA"/>
</dbReference>
<evidence type="ECO:0000256" key="1">
    <source>
        <dbReference type="ARBA" id="ARBA00007596"/>
    </source>
</evidence>
<dbReference type="RefSeq" id="WP_138198084.1">
    <property type="nucleotide sequence ID" value="NZ_VCIW01000034.1"/>
</dbReference>
<dbReference type="GO" id="GO:0005840">
    <property type="term" value="C:ribosome"/>
    <property type="evidence" value="ECO:0007669"/>
    <property type="project" value="UniProtKB-KW"/>
</dbReference>
<dbReference type="PANTHER" id="PTHR43168:SF2">
    <property type="entry name" value="LARGE RIBOSOMAL SUBUNIT PROTEIN BL33C"/>
    <property type="match status" value="1"/>
</dbReference>
<evidence type="ECO:0000256" key="4">
    <source>
        <dbReference type="ARBA" id="ARBA00035176"/>
    </source>
</evidence>
<reference evidence="6 7" key="1">
    <citation type="submission" date="2019-05" db="EMBL/GenBank/DDBJ databases">
        <authorList>
            <person name="Narsing Rao M.P."/>
            <person name="Li W.J."/>
        </authorList>
    </citation>
    <scope>NUCLEOTIDE SEQUENCE [LARGE SCALE GENOMIC DNA]</scope>
    <source>
        <strain evidence="6 7">SYSU_K30003</strain>
    </source>
</reference>
<dbReference type="InterPro" id="IPR018264">
    <property type="entry name" value="Ribosomal_bL33_CS"/>
</dbReference>
<dbReference type="SUPFAM" id="SSF57829">
    <property type="entry name" value="Zn-binding ribosomal proteins"/>
    <property type="match status" value="1"/>
</dbReference>
<dbReference type="GO" id="GO:0006412">
    <property type="term" value="P:translation"/>
    <property type="evidence" value="ECO:0007669"/>
    <property type="project" value="UniProtKB-UniRule"/>
</dbReference>
<dbReference type="GO" id="GO:0003735">
    <property type="term" value="F:structural constituent of ribosome"/>
    <property type="evidence" value="ECO:0007669"/>
    <property type="project" value="InterPro"/>
</dbReference>
<gene>
    <name evidence="5 6" type="primary">rpmG</name>
    <name evidence="6" type="ORF">FE782_30235</name>
</gene>
<dbReference type="GO" id="GO:1990904">
    <property type="term" value="C:ribonucleoprotein complex"/>
    <property type="evidence" value="ECO:0007669"/>
    <property type="project" value="UniProtKB-KW"/>
</dbReference>
<comment type="similarity">
    <text evidence="1 5">Belongs to the bacterial ribosomal protein bL33 family.</text>
</comment>
<dbReference type="Pfam" id="PF00471">
    <property type="entry name" value="Ribosomal_L33"/>
    <property type="match status" value="1"/>
</dbReference>
<organism evidence="6 7">
    <name type="scientific">Paenibacillus antri</name>
    <dbReference type="NCBI Taxonomy" id="2582848"/>
    <lineage>
        <taxon>Bacteria</taxon>
        <taxon>Bacillati</taxon>
        <taxon>Bacillota</taxon>
        <taxon>Bacilli</taxon>
        <taxon>Bacillales</taxon>
        <taxon>Paenibacillaceae</taxon>
        <taxon>Paenibacillus</taxon>
    </lineage>
</organism>
<name>A0A5R9G2Z6_9BACL</name>
<dbReference type="GO" id="GO:0005737">
    <property type="term" value="C:cytoplasm"/>
    <property type="evidence" value="ECO:0007669"/>
    <property type="project" value="UniProtKB-ARBA"/>
</dbReference>
<keyword evidence="3 5" id="KW-0687">Ribonucleoprotein</keyword>
<dbReference type="Gene3D" id="2.20.28.120">
    <property type="entry name" value="Ribosomal protein L33"/>
    <property type="match status" value="1"/>
</dbReference>
<comment type="caution">
    <text evidence="6">The sequence shown here is derived from an EMBL/GenBank/DDBJ whole genome shotgun (WGS) entry which is preliminary data.</text>
</comment>
<dbReference type="HAMAP" id="MF_00294">
    <property type="entry name" value="Ribosomal_bL33"/>
    <property type="match status" value="1"/>
</dbReference>
<dbReference type="OrthoDB" id="9801333at2"/>
<dbReference type="NCBIfam" id="NF001860">
    <property type="entry name" value="PRK00595.1"/>
    <property type="match status" value="1"/>
</dbReference>
<accession>A0A5R9G2Z6</accession>
<dbReference type="NCBIfam" id="NF001764">
    <property type="entry name" value="PRK00504.1"/>
    <property type="match status" value="1"/>
</dbReference>
<keyword evidence="7" id="KW-1185">Reference proteome</keyword>
<sequence>MRVIVTLACTSCKQRNYTTSKNKRSHPDRIELKKFCPYCNSHTAHRETR</sequence>
<protein>
    <recommendedName>
        <fullName evidence="4 5">Large ribosomal subunit protein bL33</fullName>
    </recommendedName>
</protein>